<protein>
    <recommendedName>
        <fullName evidence="4 12">2-isopropylmalate synthase</fullName>
        <ecNumber evidence="3 12">2.3.3.13</ecNumber>
    </recommendedName>
    <alternativeName>
        <fullName evidence="11 12">Alpha-IPM synthase</fullName>
    </alternativeName>
    <alternativeName>
        <fullName evidence="12">Alpha-isopropylmalate synthase</fullName>
    </alternativeName>
</protein>
<evidence type="ECO:0000313" key="14">
    <source>
        <dbReference type="EMBL" id="RKQ69320.1"/>
    </source>
</evidence>
<dbReference type="InterPro" id="IPR013709">
    <property type="entry name" value="2-isopropylmalate_synth_dimer"/>
</dbReference>
<evidence type="ECO:0000256" key="7">
    <source>
        <dbReference type="ARBA" id="ARBA00022679"/>
    </source>
</evidence>
<keyword evidence="9 12" id="KW-0464">Manganese</keyword>
<feature type="binding site" evidence="12">
    <location>
        <position position="41"/>
    </location>
    <ligand>
        <name>Mn(2+)</name>
        <dbReference type="ChEBI" id="CHEBI:29035"/>
    </ligand>
</feature>
<reference evidence="14 15" key="1">
    <citation type="submission" date="2018-10" db="EMBL/GenBank/DDBJ databases">
        <title>Genomic Encyclopedia of Type Strains, Phase IV (KMG-IV): sequencing the most valuable type-strain genomes for metagenomic binning, comparative biology and taxonomic classification.</title>
        <authorList>
            <person name="Goeker M."/>
        </authorList>
    </citation>
    <scope>NUCLEOTIDE SEQUENCE [LARGE SCALE GENOMIC DNA]</scope>
    <source>
        <strain evidence="14 15">DSM 22008</strain>
    </source>
</reference>
<gene>
    <name evidence="12" type="primary">leuA</name>
    <name evidence="14" type="ORF">DES40_2120</name>
</gene>
<feature type="binding site" evidence="12">
    <location>
        <position position="235"/>
    </location>
    <ligand>
        <name>Mn(2+)</name>
        <dbReference type="ChEBI" id="CHEBI:29035"/>
    </ligand>
</feature>
<dbReference type="PANTHER" id="PTHR10277">
    <property type="entry name" value="HOMOCITRATE SYNTHASE-RELATED"/>
    <property type="match status" value="1"/>
</dbReference>
<comment type="catalytic activity">
    <reaction evidence="12">
        <text>3-methyl-2-oxobutanoate + acetyl-CoA + H2O = (2S)-2-isopropylmalate + CoA + H(+)</text>
        <dbReference type="Rhea" id="RHEA:21524"/>
        <dbReference type="ChEBI" id="CHEBI:1178"/>
        <dbReference type="ChEBI" id="CHEBI:11851"/>
        <dbReference type="ChEBI" id="CHEBI:15377"/>
        <dbReference type="ChEBI" id="CHEBI:15378"/>
        <dbReference type="ChEBI" id="CHEBI:57287"/>
        <dbReference type="ChEBI" id="CHEBI:57288"/>
        <dbReference type="EC" id="2.3.3.13"/>
    </reaction>
</comment>
<dbReference type="GO" id="GO:0030145">
    <property type="term" value="F:manganese ion binding"/>
    <property type="evidence" value="ECO:0007669"/>
    <property type="project" value="UniProtKB-UniRule"/>
</dbReference>
<evidence type="ECO:0000256" key="3">
    <source>
        <dbReference type="ARBA" id="ARBA00012973"/>
    </source>
</evidence>
<dbReference type="PROSITE" id="PS00816">
    <property type="entry name" value="AIPM_HOMOCIT_SYNTH_2"/>
    <property type="match status" value="1"/>
</dbReference>
<keyword evidence="15" id="KW-1185">Reference proteome</keyword>
<comment type="function">
    <text evidence="12">Catalyzes the condensation of the acetyl group of acetyl-CoA with 3-methyl-2-oxobutanoate (2-ketoisovalerate) to form 3-carboxy-3-hydroxy-4-methylpentanoate (2-isopropylmalate).</text>
</comment>
<dbReference type="Gene3D" id="3.20.20.70">
    <property type="entry name" value="Aldolase class I"/>
    <property type="match status" value="1"/>
</dbReference>
<dbReference type="Pfam" id="PF22617">
    <property type="entry name" value="HCS_D2"/>
    <property type="match status" value="1"/>
</dbReference>
<evidence type="ECO:0000256" key="11">
    <source>
        <dbReference type="ARBA" id="ARBA00029993"/>
    </source>
</evidence>
<keyword evidence="12" id="KW-0963">Cytoplasm</keyword>
<comment type="cofactor">
    <cofactor evidence="12">
        <name>Mn(2+)</name>
        <dbReference type="ChEBI" id="CHEBI:29035"/>
    </cofactor>
</comment>
<sequence length="546" mass="58668">MSSPPSALDDGQELSTQGKSFNLTDIIMTNHVKIFDTTLRDGEQAPGFSMTSGQKLKMAKALEGLGVDIMEAGFAAASPGDFEAIKTIATEVKDSIVCSLARCNEGDIRASGEAIKPAAKSGRGGRIHTFIATSPLHREFKLKMSMDEIVRRATAGIELARQYTDDVEFSCEDAIRTERDYLKRVVEAAIKAGATTINIPDTVGYTTPEEIQSLFEFLASDIEGADSVTFSAHCHDDLGLAVANSLAAVRGGARQVECALNGIGERAGNCALEEVAMALRTRKDFFGLSTQLKTEGLYGASKLLATITGNPVPRNKAIVGKNAFAHESGIHQHGVLANRETYEIMKPEDVGVSTDNLVLGKHSGRAALKNRAETLGFELGDNQLQSLFVKFKHLADEKKEVFDADIEALILGEAVGEIGPWALESLYVSAGSDDGKRPVATVRLHHEDGRKETWSQEAAGPVNATFLAISHITGQPLHLDSFSVQSVTEGEDAMAEASVMVSTEFSSYHGRGTSTDTVLAGARAYLDVINRIERRADRQKSIAAQH</sequence>
<dbReference type="GO" id="GO:0003985">
    <property type="term" value="F:acetyl-CoA C-acetyltransferase activity"/>
    <property type="evidence" value="ECO:0007669"/>
    <property type="project" value="UniProtKB-UniRule"/>
</dbReference>
<dbReference type="PROSITE" id="PS50991">
    <property type="entry name" value="PYR_CT"/>
    <property type="match status" value="1"/>
</dbReference>
<dbReference type="Pfam" id="PF08502">
    <property type="entry name" value="LeuA_dimer"/>
    <property type="match status" value="1"/>
</dbReference>
<evidence type="ECO:0000256" key="8">
    <source>
        <dbReference type="ARBA" id="ARBA00022723"/>
    </source>
</evidence>
<evidence type="ECO:0000256" key="9">
    <source>
        <dbReference type="ARBA" id="ARBA00023211"/>
    </source>
</evidence>
<dbReference type="PROSITE" id="PS00815">
    <property type="entry name" value="AIPM_HOMOCIT_SYNTH_1"/>
    <property type="match status" value="1"/>
</dbReference>
<dbReference type="SUPFAM" id="SSF110921">
    <property type="entry name" value="2-isopropylmalate synthase LeuA, allosteric (dimerisation) domain"/>
    <property type="match status" value="1"/>
</dbReference>
<dbReference type="CDD" id="cd07940">
    <property type="entry name" value="DRE_TIM_IPMS"/>
    <property type="match status" value="1"/>
</dbReference>
<evidence type="ECO:0000256" key="1">
    <source>
        <dbReference type="ARBA" id="ARBA00004689"/>
    </source>
</evidence>
<evidence type="ECO:0000256" key="2">
    <source>
        <dbReference type="ARBA" id="ARBA00009396"/>
    </source>
</evidence>
<dbReference type="InterPro" id="IPR054691">
    <property type="entry name" value="LeuA/HCS_post-cat"/>
</dbReference>
<evidence type="ECO:0000313" key="15">
    <source>
        <dbReference type="Proteomes" id="UP000282211"/>
    </source>
</evidence>
<dbReference type="InterPro" id="IPR005671">
    <property type="entry name" value="LeuA_bact_synth"/>
</dbReference>
<keyword evidence="6 12" id="KW-0028">Amino-acid biosynthesis</keyword>
<comment type="pathway">
    <text evidence="1 12">Amino-acid biosynthesis; L-leucine biosynthesis; L-leucine from 3-methyl-2-oxobutanoate: step 1/4.</text>
</comment>
<dbReference type="FunFam" id="1.10.238.260:FF:000001">
    <property type="entry name" value="2-isopropylmalate synthase"/>
    <property type="match status" value="1"/>
</dbReference>
<dbReference type="InterPro" id="IPR036230">
    <property type="entry name" value="LeuA_allosteric_dom_sf"/>
</dbReference>
<dbReference type="UniPathway" id="UPA00048">
    <property type="reaction ID" value="UER00070"/>
</dbReference>
<dbReference type="InParanoid" id="A0A420WEI6"/>
<dbReference type="Gene3D" id="1.10.238.260">
    <property type="match status" value="1"/>
</dbReference>
<dbReference type="InterPro" id="IPR050073">
    <property type="entry name" value="2-IPM_HCS-like"/>
</dbReference>
<evidence type="ECO:0000256" key="12">
    <source>
        <dbReference type="HAMAP-Rule" id="MF_01025"/>
    </source>
</evidence>
<dbReference type="InterPro" id="IPR013785">
    <property type="entry name" value="Aldolase_TIM"/>
</dbReference>
<comment type="caution">
    <text evidence="14">The sequence shown here is derived from an EMBL/GenBank/DDBJ whole genome shotgun (WGS) entry which is preliminary data.</text>
</comment>
<evidence type="ECO:0000256" key="5">
    <source>
        <dbReference type="ARBA" id="ARBA00022430"/>
    </source>
</evidence>
<dbReference type="GO" id="GO:0009098">
    <property type="term" value="P:L-leucine biosynthetic process"/>
    <property type="evidence" value="ECO:0007669"/>
    <property type="project" value="UniProtKB-UniRule"/>
</dbReference>
<dbReference type="FunFam" id="3.20.20.70:FF:000010">
    <property type="entry name" value="2-isopropylmalate synthase"/>
    <property type="match status" value="1"/>
</dbReference>
<dbReference type="Gene3D" id="3.30.160.270">
    <property type="match status" value="1"/>
</dbReference>
<dbReference type="EMBL" id="RBII01000002">
    <property type="protein sequence ID" value="RKQ69320.1"/>
    <property type="molecule type" value="Genomic_DNA"/>
</dbReference>
<feature type="binding site" evidence="12">
    <location>
        <position position="233"/>
    </location>
    <ligand>
        <name>Mn(2+)</name>
        <dbReference type="ChEBI" id="CHEBI:29035"/>
    </ligand>
</feature>
<dbReference type="Proteomes" id="UP000282211">
    <property type="component" value="Unassembled WGS sequence"/>
</dbReference>
<dbReference type="SMART" id="SM00917">
    <property type="entry name" value="LeuA_dimer"/>
    <property type="match status" value="1"/>
</dbReference>
<dbReference type="FunCoup" id="A0A420WEI6">
    <property type="interactions" value="468"/>
</dbReference>
<comment type="subunit">
    <text evidence="12">Homodimer.</text>
</comment>
<evidence type="ECO:0000256" key="4">
    <source>
        <dbReference type="ARBA" id="ARBA00018198"/>
    </source>
</evidence>
<feature type="region of interest" description="Regulatory domain" evidence="12">
    <location>
        <begin position="422"/>
        <end position="546"/>
    </location>
</feature>
<keyword evidence="7 12" id="KW-0808">Transferase</keyword>
<feature type="domain" description="Pyruvate carboxyltransferase" evidence="13">
    <location>
        <begin position="32"/>
        <end position="298"/>
    </location>
</feature>
<dbReference type="AlphaFoldDB" id="A0A420WEI6"/>
<keyword evidence="5 12" id="KW-0432">Leucine biosynthesis</keyword>
<keyword evidence="10 12" id="KW-0100">Branched-chain amino acid biosynthesis</keyword>
<dbReference type="NCBIfam" id="NF002086">
    <property type="entry name" value="PRK00915.1-3"/>
    <property type="match status" value="1"/>
</dbReference>
<evidence type="ECO:0000256" key="6">
    <source>
        <dbReference type="ARBA" id="ARBA00022605"/>
    </source>
</evidence>
<evidence type="ECO:0000259" key="13">
    <source>
        <dbReference type="PROSITE" id="PS50991"/>
    </source>
</evidence>
<evidence type="ECO:0000256" key="10">
    <source>
        <dbReference type="ARBA" id="ARBA00023304"/>
    </source>
</evidence>
<dbReference type="GO" id="GO:0003852">
    <property type="term" value="F:2-isopropylmalate synthase activity"/>
    <property type="evidence" value="ECO:0007669"/>
    <property type="project" value="UniProtKB-UniRule"/>
</dbReference>
<feature type="binding site" evidence="12">
    <location>
        <position position="269"/>
    </location>
    <ligand>
        <name>Mn(2+)</name>
        <dbReference type="ChEBI" id="CHEBI:29035"/>
    </ligand>
</feature>
<keyword evidence="8 12" id="KW-0479">Metal-binding</keyword>
<dbReference type="SUPFAM" id="SSF51569">
    <property type="entry name" value="Aldolase"/>
    <property type="match status" value="1"/>
</dbReference>
<dbReference type="NCBIfam" id="TIGR00973">
    <property type="entry name" value="leuA_bact"/>
    <property type="match status" value="1"/>
</dbReference>
<dbReference type="InterPro" id="IPR002034">
    <property type="entry name" value="AIPM/Hcit_synth_CS"/>
</dbReference>
<proteinExistence type="inferred from homology"/>
<dbReference type="InterPro" id="IPR000891">
    <property type="entry name" value="PYR_CT"/>
</dbReference>
<accession>A0A420WEI6</accession>
<dbReference type="HAMAP" id="MF_01025">
    <property type="entry name" value="LeuA_type1"/>
    <property type="match status" value="1"/>
</dbReference>
<dbReference type="PANTHER" id="PTHR10277:SF9">
    <property type="entry name" value="2-ISOPROPYLMALATE SYNTHASE 1, CHLOROPLASTIC-RELATED"/>
    <property type="match status" value="1"/>
</dbReference>
<dbReference type="GO" id="GO:0005737">
    <property type="term" value="C:cytoplasm"/>
    <property type="evidence" value="ECO:0007669"/>
    <property type="project" value="UniProtKB-UniRule"/>
</dbReference>
<dbReference type="EC" id="2.3.3.13" evidence="3 12"/>
<organism evidence="14 15">
    <name type="scientific">Litorimonas taeanensis</name>
    <dbReference type="NCBI Taxonomy" id="568099"/>
    <lineage>
        <taxon>Bacteria</taxon>
        <taxon>Pseudomonadati</taxon>
        <taxon>Pseudomonadota</taxon>
        <taxon>Alphaproteobacteria</taxon>
        <taxon>Maricaulales</taxon>
        <taxon>Robiginitomaculaceae</taxon>
    </lineage>
</organism>
<dbReference type="Pfam" id="PF00682">
    <property type="entry name" value="HMGL-like"/>
    <property type="match status" value="1"/>
</dbReference>
<name>A0A420WEI6_9PROT</name>
<comment type="similarity">
    <text evidence="2 12">Belongs to the alpha-IPM synthase/homocitrate synthase family. LeuA type 1 subfamily.</text>
</comment>